<organism evidence="3 4">
    <name type="scientific">Cucurbita argyrosperma subsp. sororia</name>
    <dbReference type="NCBI Taxonomy" id="37648"/>
    <lineage>
        <taxon>Eukaryota</taxon>
        <taxon>Viridiplantae</taxon>
        <taxon>Streptophyta</taxon>
        <taxon>Embryophyta</taxon>
        <taxon>Tracheophyta</taxon>
        <taxon>Spermatophyta</taxon>
        <taxon>Magnoliopsida</taxon>
        <taxon>eudicotyledons</taxon>
        <taxon>Gunneridae</taxon>
        <taxon>Pentapetalae</taxon>
        <taxon>rosids</taxon>
        <taxon>fabids</taxon>
        <taxon>Cucurbitales</taxon>
        <taxon>Cucurbitaceae</taxon>
        <taxon>Cucurbiteae</taxon>
        <taxon>Cucurbita</taxon>
    </lineage>
</organism>
<proteinExistence type="predicted"/>
<sequence length="1359" mass="154927">MMDKKEVSNSLAFISDDKIDSLSPMYFGVSCAFFALRLLATSDCKDEKWSEVREKMLQGSAQLLGLLLWSAQREEQRWLIERKTLRQHIGALMDDARLLEKKEVVISTLNEKLKEMEMSLESKEKKLEEEIKRGADLEERLSKAESVVEELRETAKREAQEHSSELWKHKTAFIELVSNQRQLEAEMGRAVRQVEASKEEIDSILEQKEESVMLVQKLSGEIVKMRKDLEQKDKMLSAMLRKSKMDVAQKAMLLKEVKLSKARRKQAELEAERWKTISESRHERQSLRSMLSNQVNPGYEVPTSAGEKHSNTNNGKTISTKPNDTDIDYYHPESVDSNNFPFLAECLSPERNNDDSGRMIDVKQMEELVCSEAEKYVLILQQRHDLEIDAFAEQMGVKDEKLEVFHWQMLNLELESKRLQSHLAAQNQEILQLRHANMKLKALSMEREKELASLKAQLAAQFRPQEYQPTKWDFPDENSGTWSDVKIIKIKPGEEEQQRNKEGNGTIREAACLNVVEDRNPLIQSPGTEFEDEKEIGCHSPIQEVSTSSPQEVDNAEPLASIGQQFGRTYNSTQWRMDIHALGVSYKIKRLKQQFLLLERLIGKQETARNSENEENGEVGIRDFLMFLTLLNKQVGRYNSLQEKTDELCQRMHDYEASVKCGEFKVVRTKGKSKALENFLEQTFQLQRYVVLTGQKWMEIQVKISVEFGKVAEELHQESGSFDIKRFATTAKTLFQEVQRGLEVRITRIIGDLEGTLACEGENPSSTPPKLSLFSLPRQPPEPPGLVTPPLHASISVPFQWEEAPGKPRPFGIIEPNSKPRSARSLDLPPRLFTDTKVAHFSSPTTAVDDPVVGQDLSSNLSFRFPDTWAETATREGKHGKYVGSRRWMSFRKNKEVPKGASEIPRSAGGDKSGGRNAGSGDGETRVKITRFRSRRSLFRKSDSKSQLIASIYGSLKQVIPWRRKPDETRGSKSFTQPTWFYANFWLLLVLLTVLSHFEAEKSDGVLATLPFLVRPLQLQKNRSSSLSSTFSGTETKSCTMPISQETSNFDEISMKQSLIFSDCLKDLKNLRAQLYSAAEYFELSYTNDDQKQIVVETLKDYAVKALVNTVDHLGSVSFKVNDLLDEKVDDVSGTEFRVSCIEQRLRTCQEYIDHEGHSQQSLVINTPKYHKHYILQAGETMNGGTQTRSKNKGCSLDDEDEWHQFRTAVRSTIREMPPSAISKENSPVPSQRPSPSPQLRTFSFTSTMPKKELDKRSVSPHRFPLLRSGSLSSRPKTQSSSRPTTPNSSTPTTPSISNGQRRYPSAPRKSASMRMPAERDNSKDVEQYPSKSKRLLKALLSRRKSKKDDTLYTYLDEY</sequence>
<feature type="compositionally biased region" description="Basic and acidic residues" evidence="2">
    <location>
        <begin position="1317"/>
        <end position="1327"/>
    </location>
</feature>
<evidence type="ECO:0000256" key="1">
    <source>
        <dbReference type="SAM" id="Coils"/>
    </source>
</evidence>
<feature type="region of interest" description="Disordered" evidence="2">
    <location>
        <begin position="894"/>
        <end position="925"/>
    </location>
</feature>
<evidence type="ECO:0000313" key="3">
    <source>
        <dbReference type="EMBL" id="KAG6576648.1"/>
    </source>
</evidence>
<dbReference type="Proteomes" id="UP000685013">
    <property type="component" value="Chromosome 16"/>
</dbReference>
<feature type="region of interest" description="Disordered" evidence="2">
    <location>
        <begin position="1181"/>
        <end position="1200"/>
    </location>
</feature>
<comment type="caution">
    <text evidence="3">The sequence shown here is derived from an EMBL/GenBank/DDBJ whole genome shotgun (WGS) entry which is preliminary data.</text>
</comment>
<feature type="region of interest" description="Disordered" evidence="2">
    <location>
        <begin position="1212"/>
        <end position="1333"/>
    </location>
</feature>
<dbReference type="PROSITE" id="PS51257">
    <property type="entry name" value="PROKAR_LIPOPROTEIN"/>
    <property type="match status" value="1"/>
</dbReference>
<evidence type="ECO:0000313" key="4">
    <source>
        <dbReference type="Proteomes" id="UP000685013"/>
    </source>
</evidence>
<evidence type="ECO:0000256" key="2">
    <source>
        <dbReference type="SAM" id="MobiDB-lite"/>
    </source>
</evidence>
<protein>
    <submittedName>
        <fullName evidence="3">Protein ABIL2</fullName>
    </submittedName>
</protein>
<gene>
    <name evidence="3" type="primary">ABIL2</name>
    <name evidence="3" type="ORF">SDJN03_24222</name>
</gene>
<feature type="region of interest" description="Disordered" evidence="2">
    <location>
        <begin position="294"/>
        <end position="323"/>
    </location>
</feature>
<keyword evidence="4" id="KW-1185">Reference proteome</keyword>
<feature type="non-terminal residue" evidence="3">
    <location>
        <position position="1"/>
    </location>
</feature>
<feature type="compositionally biased region" description="Low complexity" evidence="2">
    <location>
        <begin position="1266"/>
        <end position="1296"/>
    </location>
</feature>
<dbReference type="EMBL" id="JAGKQH010000016">
    <property type="protein sequence ID" value="KAG6576648.1"/>
    <property type="molecule type" value="Genomic_DNA"/>
</dbReference>
<dbReference type="PANTHER" id="PTHR47747:SF2">
    <property type="entry name" value="RIBONUCLEASE P PROTEIN SUBUNIT P38-LIKE PROTEIN"/>
    <property type="match status" value="1"/>
</dbReference>
<name>A0AAV6M828_9ROSI</name>
<accession>A0AAV6M828</accession>
<dbReference type="PANTHER" id="PTHR47747">
    <property type="entry name" value="RIBONUCLEASE P PROTEIN SUBUNIT P38-LIKE PROTEIN"/>
    <property type="match status" value="1"/>
</dbReference>
<feature type="compositionally biased region" description="Polar residues" evidence="2">
    <location>
        <begin position="311"/>
        <end position="322"/>
    </location>
</feature>
<reference evidence="3 4" key="1">
    <citation type="journal article" date="2021" name="Hortic Res">
        <title>The domestication of Cucurbita argyrosperma as revealed by the genome of its wild relative.</title>
        <authorList>
            <person name="Barrera-Redondo J."/>
            <person name="Sanchez-de la Vega G."/>
            <person name="Aguirre-Liguori J.A."/>
            <person name="Castellanos-Morales G."/>
            <person name="Gutierrez-Guerrero Y.T."/>
            <person name="Aguirre-Dugua X."/>
            <person name="Aguirre-Planter E."/>
            <person name="Tenaillon M.I."/>
            <person name="Lira-Saade R."/>
            <person name="Eguiarte L.E."/>
        </authorList>
    </citation>
    <scope>NUCLEOTIDE SEQUENCE [LARGE SCALE GENOMIC DNA]</scope>
    <source>
        <strain evidence="3">JBR-2021</strain>
    </source>
</reference>
<feature type="coiled-coil region" evidence="1">
    <location>
        <begin position="99"/>
        <end position="200"/>
    </location>
</feature>
<keyword evidence="1" id="KW-0175">Coiled coil</keyword>
<feature type="compositionally biased region" description="Polar residues" evidence="2">
    <location>
        <begin position="1240"/>
        <end position="1249"/>
    </location>
</feature>